<gene>
    <name evidence="15" type="primary">WBGene00097745</name>
</gene>
<evidence type="ECO:0000256" key="12">
    <source>
        <dbReference type="PIRNR" id="PIRNR001558"/>
    </source>
</evidence>
<evidence type="ECO:0000256" key="14">
    <source>
        <dbReference type="PIRSR" id="PIRSR001558-2"/>
    </source>
</evidence>
<dbReference type="FunFam" id="3.40.50.1760:FF:000006">
    <property type="entry name" value="Glutathione synthetase"/>
    <property type="match status" value="1"/>
</dbReference>
<evidence type="ECO:0000256" key="5">
    <source>
        <dbReference type="ARBA" id="ARBA00022598"/>
    </source>
</evidence>
<comment type="pathway">
    <text evidence="1 12">Sulfur metabolism; glutathione biosynthesis; glutathione from L-cysteine and L-glutamate: step 2/2.</text>
</comment>
<dbReference type="InterPro" id="IPR005615">
    <property type="entry name" value="Glutathione_synthase"/>
</dbReference>
<comment type="similarity">
    <text evidence="2 12">Belongs to the eukaryotic GSH synthase family.</text>
</comment>
<dbReference type="SUPFAM" id="SSF56059">
    <property type="entry name" value="Glutathione synthetase ATP-binding domain-like"/>
    <property type="match status" value="1"/>
</dbReference>
<dbReference type="Pfam" id="PF03199">
    <property type="entry name" value="GSH_synthase"/>
    <property type="match status" value="1"/>
</dbReference>
<evidence type="ECO:0000256" key="7">
    <source>
        <dbReference type="ARBA" id="ARBA00022723"/>
    </source>
</evidence>
<evidence type="ECO:0000256" key="3">
    <source>
        <dbReference type="ARBA" id="ARBA00012214"/>
    </source>
</evidence>
<evidence type="ECO:0000256" key="10">
    <source>
        <dbReference type="ARBA" id="ARBA00022842"/>
    </source>
</evidence>
<proteinExistence type="inferred from homology"/>
<dbReference type="Proteomes" id="UP000005239">
    <property type="component" value="Unassembled WGS sequence"/>
</dbReference>
<feature type="binding site" evidence="14">
    <location>
        <position position="159"/>
    </location>
    <ligand>
        <name>Mg(2+)</name>
        <dbReference type="ChEBI" id="CHEBI:18420"/>
    </ligand>
</feature>
<evidence type="ECO:0000256" key="2">
    <source>
        <dbReference type="ARBA" id="ARBA00010385"/>
    </source>
</evidence>
<dbReference type="GO" id="GO:0043295">
    <property type="term" value="F:glutathione binding"/>
    <property type="evidence" value="ECO:0000318"/>
    <property type="project" value="GO_Central"/>
</dbReference>
<feature type="binding site" evidence="14">
    <location>
        <position position="161"/>
    </location>
    <ligand>
        <name>Mg(2+)</name>
        <dbReference type="ChEBI" id="CHEBI:18420"/>
    </ligand>
</feature>
<dbReference type="GO" id="GO:0005524">
    <property type="term" value="F:ATP binding"/>
    <property type="evidence" value="ECO:0007669"/>
    <property type="project" value="UniProtKB-UniRule"/>
</dbReference>
<dbReference type="AlphaFoldDB" id="A0A2A6BYZ8"/>
<keyword evidence="6 12" id="KW-0317">Glutathione biosynthesis</keyword>
<evidence type="ECO:0000256" key="9">
    <source>
        <dbReference type="ARBA" id="ARBA00022840"/>
    </source>
</evidence>
<evidence type="ECO:0000256" key="6">
    <source>
        <dbReference type="ARBA" id="ARBA00022684"/>
    </source>
</evidence>
<dbReference type="InterPro" id="IPR004887">
    <property type="entry name" value="GSH_synth_subst-bd"/>
</dbReference>
<evidence type="ECO:0000313" key="15">
    <source>
        <dbReference type="EnsemblMetazoa" id="PPA08191.1"/>
    </source>
</evidence>
<keyword evidence="16" id="KW-1185">Reference proteome</keyword>
<dbReference type="Gene3D" id="3.30.470.20">
    <property type="entry name" value="ATP-grasp fold, B domain"/>
    <property type="match status" value="1"/>
</dbReference>
<reference evidence="16" key="1">
    <citation type="journal article" date="2008" name="Nat. Genet.">
        <title>The Pristionchus pacificus genome provides a unique perspective on nematode lifestyle and parasitism.</title>
        <authorList>
            <person name="Dieterich C."/>
            <person name="Clifton S.W."/>
            <person name="Schuster L.N."/>
            <person name="Chinwalla A."/>
            <person name="Delehaunty K."/>
            <person name="Dinkelacker I."/>
            <person name="Fulton L."/>
            <person name="Fulton R."/>
            <person name="Godfrey J."/>
            <person name="Minx P."/>
            <person name="Mitreva M."/>
            <person name="Roeseler W."/>
            <person name="Tian H."/>
            <person name="Witte H."/>
            <person name="Yang S.P."/>
            <person name="Wilson R.K."/>
            <person name="Sommer R.J."/>
        </authorList>
    </citation>
    <scope>NUCLEOTIDE SEQUENCE [LARGE SCALE GENOMIC DNA]</scope>
    <source>
        <strain evidence="16">PS312</strain>
    </source>
</reference>
<evidence type="ECO:0000256" key="8">
    <source>
        <dbReference type="ARBA" id="ARBA00022741"/>
    </source>
</evidence>
<keyword evidence="5 12" id="KW-0436">Ligase</keyword>
<organism evidence="15 16">
    <name type="scientific">Pristionchus pacificus</name>
    <name type="common">Parasitic nematode worm</name>
    <dbReference type="NCBI Taxonomy" id="54126"/>
    <lineage>
        <taxon>Eukaryota</taxon>
        <taxon>Metazoa</taxon>
        <taxon>Ecdysozoa</taxon>
        <taxon>Nematoda</taxon>
        <taxon>Chromadorea</taxon>
        <taxon>Rhabditida</taxon>
        <taxon>Rhabditina</taxon>
        <taxon>Diplogasteromorpha</taxon>
        <taxon>Diplogasteroidea</taxon>
        <taxon>Neodiplogasteridae</taxon>
        <taxon>Pristionchus</taxon>
    </lineage>
</organism>
<dbReference type="GO" id="GO:0004363">
    <property type="term" value="F:glutathione synthase activity"/>
    <property type="evidence" value="ECO:0000318"/>
    <property type="project" value="GO_Central"/>
</dbReference>
<dbReference type="PANTHER" id="PTHR11130:SF0">
    <property type="entry name" value="GLUTATHIONE SYNTHETASE"/>
    <property type="match status" value="1"/>
</dbReference>
<comment type="cofactor">
    <cofactor evidence="12 14">
        <name>Mg(2+)</name>
        <dbReference type="ChEBI" id="CHEBI:18420"/>
    </cofactor>
    <text evidence="12 14">Binds 1 Mg(2+) ion per subunit.</text>
</comment>
<dbReference type="InterPro" id="IPR037013">
    <property type="entry name" value="GSH-S_sub-bd_sf"/>
</dbReference>
<feature type="binding site" evidence="13">
    <location>
        <position position="505"/>
    </location>
    <ligand>
        <name>ATP</name>
        <dbReference type="ChEBI" id="CHEBI:30616"/>
    </ligand>
</feature>
<keyword evidence="9 12" id="KW-0067">ATP-binding</keyword>
<dbReference type="InterPro" id="IPR014042">
    <property type="entry name" value="Glutathione_synthase_a-hlx"/>
</dbReference>
<feature type="binding site" evidence="13">
    <location>
        <position position="497"/>
    </location>
    <ligand>
        <name>substrate</name>
    </ligand>
</feature>
<dbReference type="PIRSF" id="PIRSF001558">
    <property type="entry name" value="GSHase"/>
    <property type="match status" value="1"/>
</dbReference>
<dbReference type="GO" id="GO:0000287">
    <property type="term" value="F:magnesium ion binding"/>
    <property type="evidence" value="ECO:0007669"/>
    <property type="project" value="UniProtKB-UniRule"/>
</dbReference>
<keyword evidence="7 12" id="KW-0479">Metal-binding</keyword>
<feature type="binding site" evidence="13">
    <location>
        <position position="139"/>
    </location>
    <ligand>
        <name>substrate</name>
    </ligand>
</feature>
<evidence type="ECO:0000256" key="11">
    <source>
        <dbReference type="ARBA" id="ARBA00048871"/>
    </source>
</evidence>
<dbReference type="InterPro" id="IPR016185">
    <property type="entry name" value="PreATP-grasp_dom_sf"/>
</dbReference>
<dbReference type="PANTHER" id="PTHR11130">
    <property type="entry name" value="GLUTATHIONE SYNTHETASE"/>
    <property type="match status" value="1"/>
</dbReference>
<accession>A0A8R1Y9H9</accession>
<feature type="binding site" evidence="13">
    <location>
        <position position="159"/>
    </location>
    <ligand>
        <name>ATP</name>
        <dbReference type="ChEBI" id="CHEBI:30616"/>
    </ligand>
</feature>
<keyword evidence="8 12" id="KW-0547">Nucleotide-binding</keyword>
<dbReference type="Gene3D" id="1.10.1080.10">
    <property type="entry name" value="Glutathione Synthetase, Chain A, domain 3"/>
    <property type="match status" value="1"/>
</dbReference>
<feature type="binding site" evidence="13">
    <location>
        <position position="472"/>
    </location>
    <ligand>
        <name>ATP</name>
        <dbReference type="ChEBI" id="CHEBI:30616"/>
    </ligand>
</feature>
<feature type="binding site" evidence="13">
    <location>
        <position position="499"/>
    </location>
    <ligand>
        <name>ATP</name>
        <dbReference type="ChEBI" id="CHEBI:30616"/>
    </ligand>
</feature>
<dbReference type="EnsemblMetazoa" id="PPA08191.1">
    <property type="protein sequence ID" value="PPA08191.1"/>
    <property type="gene ID" value="WBGene00097745"/>
</dbReference>
<feature type="binding site" evidence="13">
    <location>
        <begin position="412"/>
        <end position="421"/>
    </location>
    <ligand>
        <name>ATP</name>
        <dbReference type="ChEBI" id="CHEBI:30616"/>
    </ligand>
</feature>
<name>A0A2A6BYZ8_PRIPA</name>
<evidence type="ECO:0000256" key="4">
    <source>
        <dbReference type="ARBA" id="ARBA00020821"/>
    </source>
</evidence>
<feature type="binding site" evidence="13">
    <location>
        <position position="423"/>
    </location>
    <ligand>
        <name>ATP</name>
        <dbReference type="ChEBI" id="CHEBI:30616"/>
    </ligand>
</feature>
<dbReference type="Gene3D" id="3.30.1490.50">
    <property type="match status" value="1"/>
</dbReference>
<feature type="binding site" evidence="14">
    <location>
        <position position="416"/>
    </location>
    <ligand>
        <name>Mg(2+)</name>
        <dbReference type="ChEBI" id="CHEBI:18420"/>
    </ligand>
</feature>
<dbReference type="InterPro" id="IPR014049">
    <property type="entry name" value="Glutathione_synthase_N_euk"/>
</dbReference>
<dbReference type="Gene3D" id="3.40.50.1760">
    <property type="entry name" value="Glutathione synthase, substrate-binding domain superfamily, eukaryotic"/>
    <property type="match status" value="1"/>
</dbReference>
<comment type="catalytic activity">
    <reaction evidence="11">
        <text>gamma-L-glutamyl-L-cysteine + glycine + ATP = glutathione + ADP + phosphate + H(+)</text>
        <dbReference type="Rhea" id="RHEA:13557"/>
        <dbReference type="ChEBI" id="CHEBI:15378"/>
        <dbReference type="ChEBI" id="CHEBI:30616"/>
        <dbReference type="ChEBI" id="CHEBI:43474"/>
        <dbReference type="ChEBI" id="CHEBI:57305"/>
        <dbReference type="ChEBI" id="CHEBI:57925"/>
        <dbReference type="ChEBI" id="CHEBI:58173"/>
        <dbReference type="ChEBI" id="CHEBI:456216"/>
        <dbReference type="EC" id="6.3.2.3"/>
    </reaction>
    <physiologicalReaction direction="left-to-right" evidence="11">
        <dbReference type="Rhea" id="RHEA:13558"/>
    </physiologicalReaction>
</comment>
<evidence type="ECO:0000256" key="13">
    <source>
        <dbReference type="PIRSR" id="PIRSR001558-1"/>
    </source>
</evidence>
<dbReference type="Gene3D" id="3.30.1490.80">
    <property type="match status" value="1"/>
</dbReference>
<dbReference type="OrthoDB" id="2020073at2759"/>
<dbReference type="GO" id="GO:0005829">
    <property type="term" value="C:cytosol"/>
    <property type="evidence" value="ECO:0000318"/>
    <property type="project" value="GO_Central"/>
</dbReference>
<dbReference type="EC" id="6.3.2.3" evidence="3 12"/>
<evidence type="ECO:0000256" key="1">
    <source>
        <dbReference type="ARBA" id="ARBA00004965"/>
    </source>
</evidence>
<keyword evidence="10 12" id="KW-0460">Magnesium</keyword>
<dbReference type="Pfam" id="PF03917">
    <property type="entry name" value="GSH_synth_ATP"/>
    <property type="match status" value="1"/>
</dbReference>
<feature type="binding site" evidence="13">
    <location>
        <position position="326"/>
    </location>
    <ligand>
        <name>ATP</name>
        <dbReference type="ChEBI" id="CHEBI:30616"/>
    </ligand>
</feature>
<dbReference type="InterPro" id="IPR014709">
    <property type="entry name" value="Glutathione_synthase_C_euk"/>
</dbReference>
<evidence type="ECO:0000313" key="16">
    <source>
        <dbReference type="Proteomes" id="UP000005239"/>
    </source>
</evidence>
<accession>A0A2A6BYZ8</accession>
<protein>
    <recommendedName>
        <fullName evidence="4 12">Glutathione synthetase</fullName>
        <shortName evidence="12">GSH-S</shortName>
        <ecNumber evidence="3 12">6.3.2.3</ecNumber>
    </recommendedName>
</protein>
<sequence>MGDRKHSSVEEIPSFKEDFPSLPIDSSILNTLIEDAQDWAHANGLVMRSSENKSSSDSCIHAPFSLLPAPFPASLYRQALQVQDATARLYHRIAYDTQWLLNAHENVIKTDEFTRNLCDILKKVTDEGLAQRKTLVIQRSDYMSHKDPFTSEYTLKQVEVNNIASSMGAHAERVSSLHRRVLSLLGMEEGRIKAAIPHNKPVIMIARALFLAWKEFGRPNGVILVIVEDVNQNQIDQRHIEYELTEQGVNPALIKRITLTQCHESVKLDSDRHLILDESTVSVVYFRAGYSPDHYHSHKEWDARLTIERSDAIKAPWIGLQVANTKKVQQVLAEDGQLELFISNFAEAASVRQTFAGLWALDGNDPVAEKIIKISSHNWTTEMSSCVYKVLLYPLTYFIQHAQAKPEGYVLKPQLEGGGGNFYGDEVCDKLLHATAEERSAYILMEKLRPLVVQSYLVRAHNSTQLAESVSELGIYGYAFGNDIDPPVVATGGHLLRTKGKLVLEGGVAVGASVIDSPFLYEYRGE</sequence>
<feature type="binding site" evidence="13">
    <location>
        <position position="237"/>
    </location>
    <ligand>
        <name>substrate</name>
    </ligand>
</feature>
<dbReference type="SUPFAM" id="SSF52440">
    <property type="entry name" value="PreATP-grasp domain"/>
    <property type="match status" value="1"/>
</dbReference>
<reference evidence="15" key="2">
    <citation type="submission" date="2022-06" db="UniProtKB">
        <authorList>
            <consortium name="EnsemblMetazoa"/>
        </authorList>
    </citation>
    <scope>IDENTIFICATION</scope>
    <source>
        <strain evidence="15">PS312</strain>
    </source>
</reference>